<keyword evidence="3 7" id="KW-1003">Cell membrane</keyword>
<accession>A0AAW9CSF8</accession>
<dbReference type="PANTHER" id="PTHR30587">
    <property type="entry name" value="FLAGELLAR BIOSYNTHETIC PROTEIN FLIP"/>
    <property type="match status" value="1"/>
</dbReference>
<comment type="subcellular location">
    <subcellularLocation>
        <location evidence="1">Cell membrane</location>
        <topology evidence="1">Multi-pass membrane protein</topology>
    </subcellularLocation>
</comment>
<evidence type="ECO:0000256" key="5">
    <source>
        <dbReference type="ARBA" id="ARBA00022989"/>
    </source>
</evidence>
<keyword evidence="6 7" id="KW-0472">Membrane</keyword>
<dbReference type="PROSITE" id="PS01061">
    <property type="entry name" value="FLIP_2"/>
    <property type="match status" value="1"/>
</dbReference>
<sequence length="234" mass="25612">MANNEIALIVLLTAATLVPFVVAAGSCFIKFSIVLVLVRNALGIQQVPSNLALNSIALIMSLFVMMPVAQSAYRYLQHHPLDVMNGSSVNDFIDGGLGDYKRYLTRYSDPELVRFFERAQAARLKRDDADAADADADADADAGDEPDGLDNSLFSLLPAYALTEIKSAFKIGFYLYLPFLVVDMVVSSVLLALGMMMMSPVTISVPIKLILFVAMDGWTLICKGLIEQYLNLMK</sequence>
<evidence type="ECO:0000256" key="4">
    <source>
        <dbReference type="ARBA" id="ARBA00022692"/>
    </source>
</evidence>
<name>A0AAW9CSF8_BURTH</name>
<dbReference type="Pfam" id="PF00813">
    <property type="entry name" value="FliP"/>
    <property type="match status" value="1"/>
</dbReference>
<dbReference type="NCBIfam" id="TIGR01102">
    <property type="entry name" value="yscR"/>
    <property type="match status" value="1"/>
</dbReference>
<dbReference type="PROSITE" id="PS01060">
    <property type="entry name" value="FLIP_1"/>
    <property type="match status" value="1"/>
</dbReference>
<evidence type="ECO:0000256" key="1">
    <source>
        <dbReference type="ARBA" id="ARBA00004651"/>
    </source>
</evidence>
<dbReference type="InterPro" id="IPR005773">
    <property type="entry name" value="T3SS_YscR-like"/>
</dbReference>
<dbReference type="InterPro" id="IPR005838">
    <property type="entry name" value="T3SS_IM_P"/>
</dbReference>
<dbReference type="Proteomes" id="UP001272137">
    <property type="component" value="Unassembled WGS sequence"/>
</dbReference>
<reference evidence="8" key="1">
    <citation type="submission" date="2018-08" db="EMBL/GenBank/DDBJ databases">
        <title>Identification of Burkholderia cepacia strains that express a Burkholderia pseudomallei-like capsular polysaccharide.</title>
        <authorList>
            <person name="Burtnick M.N."/>
            <person name="Vongsouvath M."/>
            <person name="Newton P."/>
            <person name="Wuthiekanun V."/>
            <person name="Limmathurotsakul D."/>
            <person name="Brett P.J."/>
            <person name="Chantratita N."/>
            <person name="Dance D.A."/>
        </authorList>
    </citation>
    <scope>NUCLEOTIDE SEQUENCE</scope>
    <source>
        <strain evidence="8">SBXCC001</strain>
    </source>
</reference>
<organism evidence="8 9">
    <name type="scientific">Burkholderia thailandensis</name>
    <dbReference type="NCBI Taxonomy" id="57975"/>
    <lineage>
        <taxon>Bacteria</taxon>
        <taxon>Pseudomonadati</taxon>
        <taxon>Pseudomonadota</taxon>
        <taxon>Betaproteobacteria</taxon>
        <taxon>Burkholderiales</taxon>
        <taxon>Burkholderiaceae</taxon>
        <taxon>Burkholderia</taxon>
        <taxon>pseudomallei group</taxon>
    </lineage>
</organism>
<gene>
    <name evidence="8" type="ORF">C7S16_6821</name>
</gene>
<comment type="caution">
    <text evidence="8">The sequence shown here is derived from an EMBL/GenBank/DDBJ whole genome shotgun (WGS) entry which is preliminary data.</text>
</comment>
<dbReference type="GO" id="GO:0005886">
    <property type="term" value="C:plasma membrane"/>
    <property type="evidence" value="ECO:0007669"/>
    <property type="project" value="UniProtKB-SubCell"/>
</dbReference>
<feature type="transmembrane region" description="Helical" evidence="7">
    <location>
        <begin position="47"/>
        <end position="69"/>
    </location>
</feature>
<keyword evidence="4 7" id="KW-0812">Transmembrane</keyword>
<dbReference type="EMBL" id="QXCT01000001">
    <property type="protein sequence ID" value="MDW9253107.1"/>
    <property type="molecule type" value="Genomic_DNA"/>
</dbReference>
<keyword evidence="5 7" id="KW-1133">Transmembrane helix</keyword>
<comment type="similarity">
    <text evidence="2 7">Belongs to the FliP/MopC/SpaP family.</text>
</comment>
<feature type="transmembrane region" description="Helical" evidence="7">
    <location>
        <begin position="173"/>
        <end position="197"/>
    </location>
</feature>
<evidence type="ECO:0000313" key="9">
    <source>
        <dbReference type="Proteomes" id="UP001272137"/>
    </source>
</evidence>
<dbReference type="AlphaFoldDB" id="A0AAW9CSF8"/>
<dbReference type="PANTHER" id="PTHR30587:SF2">
    <property type="entry name" value="SURFACE PRESENTATION OF ANTIGENS PROTEIN SPAP"/>
    <property type="match status" value="1"/>
</dbReference>
<evidence type="ECO:0000256" key="2">
    <source>
        <dbReference type="ARBA" id="ARBA00006257"/>
    </source>
</evidence>
<dbReference type="NCBIfam" id="NF009437">
    <property type="entry name" value="PRK12796.1"/>
    <property type="match status" value="1"/>
</dbReference>
<comment type="caution">
    <text evidence="7">Lacks conserved residue(s) required for the propagation of feature annotation.</text>
</comment>
<dbReference type="PRINTS" id="PR01302">
    <property type="entry name" value="TYPE3IMPPROT"/>
</dbReference>
<evidence type="ECO:0000256" key="3">
    <source>
        <dbReference type="ARBA" id="ARBA00022475"/>
    </source>
</evidence>
<proteinExistence type="inferred from homology"/>
<evidence type="ECO:0000256" key="7">
    <source>
        <dbReference type="RuleBase" id="RU362070"/>
    </source>
</evidence>
<dbReference type="NCBIfam" id="NF009438">
    <property type="entry name" value="PRK12797.1"/>
    <property type="match status" value="1"/>
</dbReference>
<dbReference type="RefSeq" id="WP_019255705.1">
    <property type="nucleotide sequence ID" value="NZ_CP013413.1"/>
</dbReference>
<protein>
    <submittedName>
        <fullName evidence="8">Type III secretion apparatus protein, YscR/HrcR family</fullName>
    </submittedName>
</protein>
<dbReference type="GO" id="GO:0009306">
    <property type="term" value="P:protein secretion"/>
    <property type="evidence" value="ECO:0007669"/>
    <property type="project" value="UniProtKB-UniRule"/>
</dbReference>
<evidence type="ECO:0000313" key="8">
    <source>
        <dbReference type="EMBL" id="MDW9253107.1"/>
    </source>
</evidence>
<feature type="transmembrane region" description="Helical" evidence="7">
    <location>
        <begin position="203"/>
        <end position="226"/>
    </location>
</feature>
<evidence type="ECO:0000256" key="6">
    <source>
        <dbReference type="ARBA" id="ARBA00023136"/>
    </source>
</evidence>